<evidence type="ECO:0000256" key="1">
    <source>
        <dbReference type="SAM" id="MobiDB-lite"/>
    </source>
</evidence>
<organism evidence="3 4">
    <name type="scientific">Cirrhinus mrigala</name>
    <name type="common">Mrigala</name>
    <dbReference type="NCBI Taxonomy" id="683832"/>
    <lineage>
        <taxon>Eukaryota</taxon>
        <taxon>Metazoa</taxon>
        <taxon>Chordata</taxon>
        <taxon>Craniata</taxon>
        <taxon>Vertebrata</taxon>
        <taxon>Euteleostomi</taxon>
        <taxon>Actinopterygii</taxon>
        <taxon>Neopterygii</taxon>
        <taxon>Teleostei</taxon>
        <taxon>Ostariophysi</taxon>
        <taxon>Cypriniformes</taxon>
        <taxon>Cyprinidae</taxon>
        <taxon>Labeoninae</taxon>
        <taxon>Labeonini</taxon>
        <taxon>Cirrhinus</taxon>
    </lineage>
</organism>
<dbReference type="Pfam" id="PF01369">
    <property type="entry name" value="Sec7"/>
    <property type="match status" value="1"/>
</dbReference>
<dbReference type="PANTHER" id="PTHR10663">
    <property type="entry name" value="GUANYL-NUCLEOTIDE EXCHANGE FACTOR"/>
    <property type="match status" value="1"/>
</dbReference>
<dbReference type="SUPFAM" id="SSF48425">
    <property type="entry name" value="Sec7 domain"/>
    <property type="match status" value="1"/>
</dbReference>
<dbReference type="PANTHER" id="PTHR10663:SF338">
    <property type="entry name" value="PH AND SEC7 DOMAIN-CONTAINING PROTEIN 4"/>
    <property type="match status" value="1"/>
</dbReference>
<accession>A0ABD0R1D0</accession>
<dbReference type="EMBL" id="JAMKFB020000005">
    <property type="protein sequence ID" value="KAL0192314.1"/>
    <property type="molecule type" value="Genomic_DNA"/>
</dbReference>
<dbReference type="PROSITE" id="PS50190">
    <property type="entry name" value="SEC7"/>
    <property type="match status" value="1"/>
</dbReference>
<sequence length="399" mass="44754">ILMDTPDPEIRPGQDISQLQEEKEADIFVLPQTTFVHEESTDSGSEEQAREWTETEANGESSDATTDILDQIQGPDQCLEKEESCPPEVQSDQSQDAIITILTEPPEQLSNLKDDSVELEEEILTQEAEKISTSVTVTEMNQNNGTLQHAEEIQDHSKQFNAQDQEYVGKSVSSEQKSESENGLPVQAESELREQSEQFECPDENKSSEQIQCSDEEKPCEQMPQSEMEPSEHSDASSDMTQPTALTDAVQHVQDMTSEGLMQDEPPVLDTKPAGPCINGSAEVMDRAKAQQLAEKLYRLDGFQRTDVVRHLDKDNEFSHAVGEEYLKFFDFNNQSLEQALRSFLKEVVLIGETQERERVLQHFSSRFQQCNPDTFSSAGSVLTLTCAIMLLNTDLHGQ</sequence>
<dbReference type="AlphaFoldDB" id="A0ABD0R1D0"/>
<feature type="region of interest" description="Disordered" evidence="1">
    <location>
        <begin position="34"/>
        <end position="64"/>
    </location>
</feature>
<comment type="caution">
    <text evidence="3">The sequence shown here is derived from an EMBL/GenBank/DDBJ whole genome shotgun (WGS) entry which is preliminary data.</text>
</comment>
<feature type="non-terminal residue" evidence="3">
    <location>
        <position position="1"/>
    </location>
</feature>
<evidence type="ECO:0000313" key="3">
    <source>
        <dbReference type="EMBL" id="KAL0192314.1"/>
    </source>
</evidence>
<dbReference type="InterPro" id="IPR023394">
    <property type="entry name" value="Sec7_C_sf"/>
</dbReference>
<reference evidence="3 4" key="1">
    <citation type="submission" date="2024-05" db="EMBL/GenBank/DDBJ databases">
        <title>Genome sequencing and assembly of Indian major carp, Cirrhinus mrigala (Hamilton, 1822).</title>
        <authorList>
            <person name="Mohindra V."/>
            <person name="Chowdhury L.M."/>
            <person name="Lal K."/>
            <person name="Jena J.K."/>
        </authorList>
    </citation>
    <scope>NUCLEOTIDE SEQUENCE [LARGE SCALE GENOMIC DNA]</scope>
    <source>
        <strain evidence="3">CM1030</strain>
        <tissue evidence="3">Blood</tissue>
    </source>
</reference>
<feature type="domain" description="SEC7" evidence="2">
    <location>
        <begin position="248"/>
        <end position="397"/>
    </location>
</feature>
<evidence type="ECO:0000259" key="2">
    <source>
        <dbReference type="PROSITE" id="PS50190"/>
    </source>
</evidence>
<evidence type="ECO:0000313" key="4">
    <source>
        <dbReference type="Proteomes" id="UP001529510"/>
    </source>
</evidence>
<dbReference type="Proteomes" id="UP001529510">
    <property type="component" value="Unassembled WGS sequence"/>
</dbReference>
<proteinExistence type="predicted"/>
<gene>
    <name evidence="3" type="ORF">M9458_010610</name>
</gene>
<keyword evidence="4" id="KW-1185">Reference proteome</keyword>
<dbReference type="InterPro" id="IPR035999">
    <property type="entry name" value="Sec7_dom_sf"/>
</dbReference>
<dbReference type="InterPro" id="IPR000904">
    <property type="entry name" value="Sec7_dom"/>
</dbReference>
<dbReference type="Gene3D" id="1.10.1000.11">
    <property type="entry name" value="Arf Nucleotide-binding Site Opener,domain 2"/>
    <property type="match status" value="1"/>
</dbReference>
<feature type="region of interest" description="Disordered" evidence="1">
    <location>
        <begin position="156"/>
        <end position="242"/>
    </location>
</feature>
<feature type="compositionally biased region" description="Polar residues" evidence="1">
    <location>
        <begin position="55"/>
        <end position="64"/>
    </location>
</feature>
<protein>
    <recommendedName>
        <fullName evidence="2">SEC7 domain-containing protein</fullName>
    </recommendedName>
</protein>
<dbReference type="CDD" id="cd00171">
    <property type="entry name" value="Sec7"/>
    <property type="match status" value="1"/>
</dbReference>
<dbReference type="SMART" id="SM00222">
    <property type="entry name" value="Sec7"/>
    <property type="match status" value="1"/>
</dbReference>
<name>A0ABD0R1D0_CIRMR</name>
<feature type="non-terminal residue" evidence="3">
    <location>
        <position position="399"/>
    </location>
</feature>